<keyword evidence="15" id="KW-1133">Transmembrane helix</keyword>
<evidence type="ECO:0000256" key="8">
    <source>
        <dbReference type="ARBA" id="ARBA00022824"/>
    </source>
</evidence>
<proteinExistence type="inferred from homology"/>
<evidence type="ECO:0000256" key="1">
    <source>
        <dbReference type="ARBA" id="ARBA00001971"/>
    </source>
</evidence>
<evidence type="ECO:0000313" key="17">
    <source>
        <dbReference type="Proteomes" id="UP001329430"/>
    </source>
</evidence>
<keyword evidence="6 14" id="KW-0349">Heme</keyword>
<evidence type="ECO:0008006" key="18">
    <source>
        <dbReference type="Google" id="ProtNLM"/>
    </source>
</evidence>
<dbReference type="GO" id="GO:0005506">
    <property type="term" value="F:iron ion binding"/>
    <property type="evidence" value="ECO:0007669"/>
    <property type="project" value="InterPro"/>
</dbReference>
<keyword evidence="9" id="KW-0492">Microsome</keyword>
<evidence type="ECO:0000256" key="6">
    <source>
        <dbReference type="ARBA" id="ARBA00022617"/>
    </source>
</evidence>
<dbReference type="InterPro" id="IPR001128">
    <property type="entry name" value="Cyt_P450"/>
</dbReference>
<dbReference type="CDD" id="cd11056">
    <property type="entry name" value="CYP6-like"/>
    <property type="match status" value="2"/>
</dbReference>
<dbReference type="InterPro" id="IPR002403">
    <property type="entry name" value="Cyt_P450_E_grp-IV"/>
</dbReference>
<feature type="binding site" description="axial binding residue" evidence="14">
    <location>
        <position position="1004"/>
    </location>
    <ligand>
        <name>heme</name>
        <dbReference type="ChEBI" id="CHEBI:30413"/>
    </ligand>
    <ligandPart>
        <name>Fe</name>
        <dbReference type="ChEBI" id="CHEBI:18248"/>
    </ligandPart>
</feature>
<dbReference type="AlphaFoldDB" id="A0AAN7ZP52"/>
<evidence type="ECO:0000256" key="14">
    <source>
        <dbReference type="PIRSR" id="PIRSR602403-1"/>
    </source>
</evidence>
<feature type="transmembrane region" description="Helical" evidence="15">
    <location>
        <begin position="540"/>
        <end position="562"/>
    </location>
</feature>
<evidence type="ECO:0000256" key="2">
    <source>
        <dbReference type="ARBA" id="ARBA00003690"/>
    </source>
</evidence>
<keyword evidence="8" id="KW-0256">Endoplasmic reticulum</keyword>
<comment type="similarity">
    <text evidence="5">Belongs to the cytochrome P450 family.</text>
</comment>
<evidence type="ECO:0000256" key="15">
    <source>
        <dbReference type="SAM" id="Phobius"/>
    </source>
</evidence>
<gene>
    <name evidence="16" type="ORF">RI129_006036</name>
</gene>
<dbReference type="GO" id="GO:0020037">
    <property type="term" value="F:heme binding"/>
    <property type="evidence" value="ECO:0007669"/>
    <property type="project" value="InterPro"/>
</dbReference>
<dbReference type="Pfam" id="PF00067">
    <property type="entry name" value="p450"/>
    <property type="match status" value="2"/>
</dbReference>
<dbReference type="InterPro" id="IPR050476">
    <property type="entry name" value="Insect_CytP450_Detox"/>
</dbReference>
<accession>A0AAN7ZP52</accession>
<evidence type="ECO:0000256" key="9">
    <source>
        <dbReference type="ARBA" id="ARBA00022848"/>
    </source>
</evidence>
<dbReference type="EMBL" id="JAVRBK010000004">
    <property type="protein sequence ID" value="KAK5644736.1"/>
    <property type="molecule type" value="Genomic_DNA"/>
</dbReference>
<dbReference type="PANTHER" id="PTHR24292">
    <property type="entry name" value="CYTOCHROME P450"/>
    <property type="match status" value="1"/>
</dbReference>
<keyword evidence="12" id="KW-0503">Monooxygenase</keyword>
<comment type="subcellular location">
    <subcellularLocation>
        <location evidence="4">Endoplasmic reticulum membrane</location>
        <topology evidence="4">Peripheral membrane protein</topology>
    </subcellularLocation>
    <subcellularLocation>
        <location evidence="3">Microsome membrane</location>
        <topology evidence="3">Peripheral membrane protein</topology>
    </subcellularLocation>
</comment>
<dbReference type="InterPro" id="IPR017972">
    <property type="entry name" value="Cyt_P450_CS"/>
</dbReference>
<name>A0AAN7ZP52_9COLE</name>
<feature type="transmembrane region" description="Helical" evidence="15">
    <location>
        <begin position="6"/>
        <end position="27"/>
    </location>
</feature>
<dbReference type="InterPro" id="IPR036396">
    <property type="entry name" value="Cyt_P450_sf"/>
</dbReference>
<dbReference type="PRINTS" id="PR00385">
    <property type="entry name" value="P450"/>
</dbReference>
<reference evidence="16 17" key="1">
    <citation type="journal article" date="2024" name="Insects">
        <title>An Improved Chromosome-Level Genome Assembly of the Firefly Pyrocoelia pectoralis.</title>
        <authorList>
            <person name="Fu X."/>
            <person name="Meyer-Rochow V.B."/>
            <person name="Ballantyne L."/>
            <person name="Zhu X."/>
        </authorList>
    </citation>
    <scope>NUCLEOTIDE SEQUENCE [LARGE SCALE GENOMIC DNA]</scope>
    <source>
        <strain evidence="16">XCY_ONT2</strain>
    </source>
</reference>
<evidence type="ECO:0000256" key="10">
    <source>
        <dbReference type="ARBA" id="ARBA00023002"/>
    </source>
</evidence>
<keyword evidence="7 14" id="KW-0479">Metal-binding</keyword>
<dbReference type="GO" id="GO:0016705">
    <property type="term" value="F:oxidoreductase activity, acting on paired donors, with incorporation or reduction of molecular oxygen"/>
    <property type="evidence" value="ECO:0007669"/>
    <property type="project" value="InterPro"/>
</dbReference>
<comment type="cofactor">
    <cofactor evidence="1 14">
        <name>heme</name>
        <dbReference type="ChEBI" id="CHEBI:30413"/>
    </cofactor>
</comment>
<dbReference type="GO" id="GO:0004497">
    <property type="term" value="F:monooxygenase activity"/>
    <property type="evidence" value="ECO:0007669"/>
    <property type="project" value="UniProtKB-KW"/>
</dbReference>
<protein>
    <recommendedName>
        <fullName evidence="18">Cytochrome P450</fullName>
    </recommendedName>
</protein>
<dbReference type="PROSITE" id="PS00086">
    <property type="entry name" value="CYTOCHROME_P450"/>
    <property type="match status" value="2"/>
</dbReference>
<comment type="caution">
    <text evidence="16">The sequence shown here is derived from an EMBL/GenBank/DDBJ whole genome shotgun (WGS) entry which is preliminary data.</text>
</comment>
<dbReference type="PRINTS" id="PR00465">
    <property type="entry name" value="EP450IV"/>
</dbReference>
<evidence type="ECO:0000256" key="3">
    <source>
        <dbReference type="ARBA" id="ARBA00004174"/>
    </source>
</evidence>
<keyword evidence="13 15" id="KW-0472">Membrane</keyword>
<evidence type="ECO:0000313" key="16">
    <source>
        <dbReference type="EMBL" id="KAK5644736.1"/>
    </source>
</evidence>
<dbReference type="SUPFAM" id="SSF48264">
    <property type="entry name" value="Cytochrome P450"/>
    <property type="match status" value="2"/>
</dbReference>
<keyword evidence="10" id="KW-0560">Oxidoreductase</keyword>
<organism evidence="16 17">
    <name type="scientific">Pyrocoelia pectoralis</name>
    <dbReference type="NCBI Taxonomy" id="417401"/>
    <lineage>
        <taxon>Eukaryota</taxon>
        <taxon>Metazoa</taxon>
        <taxon>Ecdysozoa</taxon>
        <taxon>Arthropoda</taxon>
        <taxon>Hexapoda</taxon>
        <taxon>Insecta</taxon>
        <taxon>Pterygota</taxon>
        <taxon>Neoptera</taxon>
        <taxon>Endopterygota</taxon>
        <taxon>Coleoptera</taxon>
        <taxon>Polyphaga</taxon>
        <taxon>Elateriformia</taxon>
        <taxon>Elateroidea</taxon>
        <taxon>Lampyridae</taxon>
        <taxon>Lampyrinae</taxon>
        <taxon>Pyrocoelia</taxon>
    </lineage>
</organism>
<sequence>MTFTLYHVCAGFVVVIFIVLTCFIIFCKAINGYWQRRGVYTLKPLICFGNTVEVVLQKKSFGESLGDFYCHLKAHRKRFGGYYFLMRPTFVPYDLDLIKKILITDFDHFSDHPIHINEDIDPLSGHLFALKGEKWKKLRMRLNPAFNLSKCKMMFDILIDCCRDLKIVMDNKVANNEVINIFDLLTKLSADILSACAFGINSGGLRNSNSELQKYGTAYLHDKTTLGSILHLISFLFPEFFNIFKMKTISDDVTDFFLKTTRDIVRYREKNNIVRNDLMHLLIQLKNEGQIGEHDSKTSQDTVSSSLSGETLSTNQIAAQAFVFLVAGYETSSTTSGFCIYELSLNHDLQNEARKEIEVVLEETGGKITYDALSKMKFMDQCIYETLRKYPPMMTHSRICTKAYVIPNTNVTITKGTPVFISAYGVHMDPDYYPNPNVFDPDRFSEENKGSRPACTWIPFGEGPRTCIAYRFGLVQVKVGLVTLLRRYKFSLHSSTKVPIPISPRNVLQPSSGVMVNTTLQRNHTLMLEPITTISLVMNFLYHACACFVVVIFIVLTCFIIFCKVINGYSQRKGVYTLKPLICLGNTVEVVLQKKSLGESLGDFYSHLKANKKRFGGYYFLMRPTFVPYELDLIKKILITDFDHFSDHPIHINEDIDPLSGHLFALKGEKWKKLRMRLNPAFNLSKCKMMFDILVDCSRDLETVMDNKVANNEVINIFDLLTKLSADILSACAFGINSGGLRNSNSELQKYGTAYLHDKTILGSILHLISFLFPEFFNIFKMKTISDDVTNFFLKTTRDIVKYREQNNIVRNDLMHLLIQLKNKGQISEHNSETSQDTSSTSSLSRETLSTNQIAAQAFVFLVAGYETSSTTSSFCIYELSLNHDLQNKARKEIEVVLEEAGGKITYDALSKMKFMDQCIYETLRKYPPMMTHSRICTKAYVVPNTNVTITKGTPVFISAYGIHMDPDYYPNPNVFDPDRFSEENKGSRPACTWIPFGEGPRTCIAYRFGLMQVKMGLATLLKRYKFSLDSSTKVPMTINPKNFLLHPSSDIKIHAERIHLHSEDDI</sequence>
<evidence type="ECO:0000256" key="4">
    <source>
        <dbReference type="ARBA" id="ARBA00004406"/>
    </source>
</evidence>
<evidence type="ECO:0000256" key="5">
    <source>
        <dbReference type="ARBA" id="ARBA00010617"/>
    </source>
</evidence>
<dbReference type="Proteomes" id="UP001329430">
    <property type="component" value="Chromosome 4"/>
</dbReference>
<comment type="function">
    <text evidence="2">May be involved in the metabolism of insect hormones and in the breakdown of synthetic insecticides.</text>
</comment>
<evidence type="ECO:0000256" key="12">
    <source>
        <dbReference type="ARBA" id="ARBA00023033"/>
    </source>
</evidence>
<evidence type="ECO:0000256" key="11">
    <source>
        <dbReference type="ARBA" id="ARBA00023004"/>
    </source>
</evidence>
<keyword evidence="15" id="KW-0812">Transmembrane</keyword>
<evidence type="ECO:0000256" key="7">
    <source>
        <dbReference type="ARBA" id="ARBA00022723"/>
    </source>
</evidence>
<dbReference type="PANTHER" id="PTHR24292:SF100">
    <property type="entry name" value="CYTOCHROME P450 6A16, ISOFORM B-RELATED"/>
    <property type="match status" value="1"/>
</dbReference>
<dbReference type="Gene3D" id="1.10.630.10">
    <property type="entry name" value="Cytochrome P450"/>
    <property type="match status" value="2"/>
</dbReference>
<evidence type="ECO:0000256" key="13">
    <source>
        <dbReference type="ARBA" id="ARBA00023136"/>
    </source>
</evidence>
<keyword evidence="17" id="KW-1185">Reference proteome</keyword>
<keyword evidence="11 14" id="KW-0408">Iron</keyword>
<dbReference type="GO" id="GO:0005789">
    <property type="term" value="C:endoplasmic reticulum membrane"/>
    <property type="evidence" value="ECO:0007669"/>
    <property type="project" value="UniProtKB-SubCell"/>
</dbReference>
<dbReference type="FunFam" id="1.10.630.10:FF:000042">
    <property type="entry name" value="Cytochrome P450"/>
    <property type="match status" value="2"/>
</dbReference>